<dbReference type="Proteomes" id="UP001218188">
    <property type="component" value="Unassembled WGS sequence"/>
</dbReference>
<accession>A0AAD6X380</accession>
<dbReference type="AlphaFoldDB" id="A0AAD6X380"/>
<protein>
    <submittedName>
        <fullName evidence="2">Uncharacterized protein</fullName>
    </submittedName>
</protein>
<evidence type="ECO:0000256" key="1">
    <source>
        <dbReference type="SAM" id="SignalP"/>
    </source>
</evidence>
<evidence type="ECO:0000313" key="3">
    <source>
        <dbReference type="Proteomes" id="UP001218188"/>
    </source>
</evidence>
<keyword evidence="3" id="KW-1185">Reference proteome</keyword>
<comment type="caution">
    <text evidence="2">The sequence shown here is derived from an EMBL/GenBank/DDBJ whole genome shotgun (WGS) entry which is preliminary data.</text>
</comment>
<sequence length="216" mass="23409">MFAAATVLFISLLSLTSEVIAKPLSFRREQALIARDAPNMLFARDNNVSFSNWNNISALQGFDDFNGQGNFNGKNNGQKIVIQEVETKCETITIVQQKLAILQELAKRIITEQICDVQTQTIVLAQHNGALEVFRDDIQRKVVTKQVGFDQQIASKFSSIVNTDGSLSVDDAGFKGSDIGQNLVVPTGNDWDNSTSPALVQAAQAAANSANNSTSS</sequence>
<feature type="chain" id="PRO_5042277030" evidence="1">
    <location>
        <begin position="22"/>
        <end position="216"/>
    </location>
</feature>
<evidence type="ECO:0000313" key="2">
    <source>
        <dbReference type="EMBL" id="KAJ7035017.1"/>
    </source>
</evidence>
<gene>
    <name evidence="2" type="ORF">C8F04DRAFT_1346343</name>
</gene>
<proteinExistence type="predicted"/>
<name>A0AAD6X380_9AGAR</name>
<feature type="signal peptide" evidence="1">
    <location>
        <begin position="1"/>
        <end position="21"/>
    </location>
</feature>
<dbReference type="EMBL" id="JARJCM010000053">
    <property type="protein sequence ID" value="KAJ7035017.1"/>
    <property type="molecule type" value="Genomic_DNA"/>
</dbReference>
<keyword evidence="1" id="KW-0732">Signal</keyword>
<reference evidence="2" key="1">
    <citation type="submission" date="2023-03" db="EMBL/GenBank/DDBJ databases">
        <title>Massive genome expansion in bonnet fungi (Mycena s.s.) driven by repeated elements and novel gene families across ecological guilds.</title>
        <authorList>
            <consortium name="Lawrence Berkeley National Laboratory"/>
            <person name="Harder C.B."/>
            <person name="Miyauchi S."/>
            <person name="Viragh M."/>
            <person name="Kuo A."/>
            <person name="Thoen E."/>
            <person name="Andreopoulos B."/>
            <person name="Lu D."/>
            <person name="Skrede I."/>
            <person name="Drula E."/>
            <person name="Henrissat B."/>
            <person name="Morin E."/>
            <person name="Kohler A."/>
            <person name="Barry K."/>
            <person name="LaButti K."/>
            <person name="Morin E."/>
            <person name="Salamov A."/>
            <person name="Lipzen A."/>
            <person name="Mereny Z."/>
            <person name="Hegedus B."/>
            <person name="Baldrian P."/>
            <person name="Stursova M."/>
            <person name="Weitz H."/>
            <person name="Taylor A."/>
            <person name="Grigoriev I.V."/>
            <person name="Nagy L.G."/>
            <person name="Martin F."/>
            <person name="Kauserud H."/>
        </authorList>
    </citation>
    <scope>NUCLEOTIDE SEQUENCE</scope>
    <source>
        <strain evidence="2">CBHHK200</strain>
    </source>
</reference>
<organism evidence="2 3">
    <name type="scientific">Mycena alexandri</name>
    <dbReference type="NCBI Taxonomy" id="1745969"/>
    <lineage>
        <taxon>Eukaryota</taxon>
        <taxon>Fungi</taxon>
        <taxon>Dikarya</taxon>
        <taxon>Basidiomycota</taxon>
        <taxon>Agaricomycotina</taxon>
        <taxon>Agaricomycetes</taxon>
        <taxon>Agaricomycetidae</taxon>
        <taxon>Agaricales</taxon>
        <taxon>Marasmiineae</taxon>
        <taxon>Mycenaceae</taxon>
        <taxon>Mycena</taxon>
    </lineage>
</organism>